<evidence type="ECO:0000313" key="3">
    <source>
        <dbReference type="Proteomes" id="UP000199301"/>
    </source>
</evidence>
<feature type="region of interest" description="Disordered" evidence="1">
    <location>
        <begin position="69"/>
        <end position="136"/>
    </location>
</feature>
<keyword evidence="3" id="KW-1185">Reference proteome</keyword>
<name>A0A1H1DLN2_9ACTN</name>
<feature type="compositionally biased region" description="Basic residues" evidence="1">
    <location>
        <begin position="37"/>
        <end position="51"/>
    </location>
</feature>
<feature type="compositionally biased region" description="Basic and acidic residues" evidence="1">
    <location>
        <begin position="91"/>
        <end position="101"/>
    </location>
</feature>
<proteinExistence type="predicted"/>
<dbReference type="AlphaFoldDB" id="A0A1H1DLN2"/>
<sequence length="136" mass="15238">MDMKNSHAAKSLTLSSDDNEPNGHGKHKQDYPLRGRTVSRTRNRERAHRGVRISAWRGVRISGRSGVRISGNEGVRISGHRGVRISGQATEPRHERGEAHDAHHHRPARARSLTPRDRATPPRRKADHVATGGRHR</sequence>
<feature type="region of interest" description="Disordered" evidence="1">
    <location>
        <begin position="1"/>
        <end position="52"/>
    </location>
</feature>
<gene>
    <name evidence="2" type="ORF">SAMN04489718_2126</name>
</gene>
<dbReference type="EMBL" id="FNKO01000002">
    <property type="protein sequence ID" value="SDQ77078.1"/>
    <property type="molecule type" value="Genomic_DNA"/>
</dbReference>
<protein>
    <submittedName>
        <fullName evidence="2">Uncharacterized protein</fullName>
    </submittedName>
</protein>
<evidence type="ECO:0000313" key="2">
    <source>
        <dbReference type="EMBL" id="SDQ77078.1"/>
    </source>
</evidence>
<organism evidence="2 3">
    <name type="scientific">Actinopolyspora saharensis</name>
    <dbReference type="NCBI Taxonomy" id="995062"/>
    <lineage>
        <taxon>Bacteria</taxon>
        <taxon>Bacillati</taxon>
        <taxon>Actinomycetota</taxon>
        <taxon>Actinomycetes</taxon>
        <taxon>Actinopolysporales</taxon>
        <taxon>Actinopolysporaceae</taxon>
        <taxon>Actinopolyspora</taxon>
    </lineage>
</organism>
<accession>A0A1H1DLN2</accession>
<reference evidence="3" key="1">
    <citation type="submission" date="2016-10" db="EMBL/GenBank/DDBJ databases">
        <authorList>
            <person name="Varghese N."/>
            <person name="Submissions S."/>
        </authorList>
    </citation>
    <scope>NUCLEOTIDE SEQUENCE [LARGE SCALE GENOMIC DNA]</scope>
    <source>
        <strain evidence="3">DSM 45459</strain>
    </source>
</reference>
<dbReference type="Proteomes" id="UP000199301">
    <property type="component" value="Unassembled WGS sequence"/>
</dbReference>
<evidence type="ECO:0000256" key="1">
    <source>
        <dbReference type="SAM" id="MobiDB-lite"/>
    </source>
</evidence>